<reference evidence="9 10" key="1">
    <citation type="submission" date="2020-08" db="EMBL/GenBank/DDBJ databases">
        <title>Genomic Encyclopedia of Type Strains, Phase IV (KMG-IV): sequencing the most valuable type-strain genomes for metagenomic binning, comparative biology and taxonomic classification.</title>
        <authorList>
            <person name="Goeker M."/>
        </authorList>
    </citation>
    <scope>NUCLEOTIDE SEQUENCE [LARGE SCALE GENOMIC DNA]</scope>
    <source>
        <strain evidence="9 10">DSM 106146</strain>
    </source>
</reference>
<dbReference type="GO" id="GO:0055085">
    <property type="term" value="P:transmembrane transport"/>
    <property type="evidence" value="ECO:0007669"/>
    <property type="project" value="InterPro"/>
</dbReference>
<accession>A0A7W8HCN2</accession>
<dbReference type="RefSeq" id="WP_183776282.1">
    <property type="nucleotide sequence ID" value="NZ_JACHFW010000018.1"/>
</dbReference>
<feature type="domain" description="ABC transmembrane type-1" evidence="8">
    <location>
        <begin position="72"/>
        <end position="278"/>
    </location>
</feature>
<feature type="transmembrane region" description="Helical" evidence="7">
    <location>
        <begin position="183"/>
        <end position="208"/>
    </location>
</feature>
<dbReference type="GO" id="GO:0005886">
    <property type="term" value="C:plasma membrane"/>
    <property type="evidence" value="ECO:0007669"/>
    <property type="project" value="UniProtKB-SubCell"/>
</dbReference>
<dbReference type="CDD" id="cd06261">
    <property type="entry name" value="TM_PBP2"/>
    <property type="match status" value="1"/>
</dbReference>
<evidence type="ECO:0000256" key="2">
    <source>
        <dbReference type="ARBA" id="ARBA00022448"/>
    </source>
</evidence>
<dbReference type="EMBL" id="JACHFW010000018">
    <property type="protein sequence ID" value="MBB5266046.1"/>
    <property type="molecule type" value="Genomic_DNA"/>
</dbReference>
<keyword evidence="3" id="KW-1003">Cell membrane</keyword>
<evidence type="ECO:0000256" key="7">
    <source>
        <dbReference type="RuleBase" id="RU363032"/>
    </source>
</evidence>
<dbReference type="SUPFAM" id="SSF161098">
    <property type="entry name" value="MetI-like"/>
    <property type="match status" value="1"/>
</dbReference>
<feature type="transmembrane region" description="Helical" evidence="7">
    <location>
        <begin position="259"/>
        <end position="278"/>
    </location>
</feature>
<evidence type="ECO:0000256" key="4">
    <source>
        <dbReference type="ARBA" id="ARBA00022692"/>
    </source>
</evidence>
<evidence type="ECO:0000313" key="10">
    <source>
        <dbReference type="Proteomes" id="UP000543642"/>
    </source>
</evidence>
<feature type="transmembrane region" description="Helical" evidence="7">
    <location>
        <begin position="107"/>
        <end position="127"/>
    </location>
</feature>
<protein>
    <submittedName>
        <fullName evidence="9">Putative aldouronate transport system permease protein</fullName>
    </submittedName>
</protein>
<name>A0A7W8HCN2_9FIRM</name>
<dbReference type="Proteomes" id="UP000543642">
    <property type="component" value="Unassembled WGS sequence"/>
</dbReference>
<keyword evidence="2 7" id="KW-0813">Transport</keyword>
<organism evidence="9 10">
    <name type="scientific">Catenibacillus scindens</name>
    <dbReference type="NCBI Taxonomy" id="673271"/>
    <lineage>
        <taxon>Bacteria</taxon>
        <taxon>Bacillati</taxon>
        <taxon>Bacillota</taxon>
        <taxon>Clostridia</taxon>
        <taxon>Lachnospirales</taxon>
        <taxon>Lachnospiraceae</taxon>
        <taxon>Catenibacillus</taxon>
    </lineage>
</organism>
<evidence type="ECO:0000256" key="6">
    <source>
        <dbReference type="ARBA" id="ARBA00023136"/>
    </source>
</evidence>
<sequence>MVEKSRKTQIIFHFIMIILCIFCLFPFLLLIVSSFTDEHVLIQEGYSIIPRAFSVAAYEYIFANSATIFRAYGTTIGVTVVGTVLNIALTILFAYPLSRRDLPHRNIWSFIVFFTMLFNGGLVPSYIMWTQYFHIRNTYAALIVPSLMMGAFYVIMMRTNLAQNIPEEVLEAARIDGASEWQILFKVVMPMALPIIATLMLLVGMAYWNDWMNGLYYLTQKKYYTIQVLLNNMLQDLQVLLSSSFSANVDMSSMPSTSIKMAIAVVGALPVLCIYPFFQRYFVKGITIGAVKG</sequence>
<evidence type="ECO:0000256" key="1">
    <source>
        <dbReference type="ARBA" id="ARBA00004651"/>
    </source>
</evidence>
<dbReference type="PANTHER" id="PTHR43744">
    <property type="entry name" value="ABC TRANSPORTER PERMEASE PROTEIN MG189-RELATED-RELATED"/>
    <property type="match status" value="1"/>
</dbReference>
<dbReference type="InterPro" id="IPR035906">
    <property type="entry name" value="MetI-like_sf"/>
</dbReference>
<evidence type="ECO:0000256" key="3">
    <source>
        <dbReference type="ARBA" id="ARBA00022475"/>
    </source>
</evidence>
<dbReference type="InterPro" id="IPR000515">
    <property type="entry name" value="MetI-like"/>
</dbReference>
<dbReference type="AlphaFoldDB" id="A0A7W8HCN2"/>
<keyword evidence="4 7" id="KW-0812">Transmembrane</keyword>
<feature type="transmembrane region" description="Helical" evidence="7">
    <location>
        <begin position="139"/>
        <end position="156"/>
    </location>
</feature>
<feature type="transmembrane region" description="Helical" evidence="7">
    <location>
        <begin position="12"/>
        <end position="32"/>
    </location>
</feature>
<feature type="transmembrane region" description="Helical" evidence="7">
    <location>
        <begin position="71"/>
        <end position="95"/>
    </location>
</feature>
<evidence type="ECO:0000313" key="9">
    <source>
        <dbReference type="EMBL" id="MBB5266046.1"/>
    </source>
</evidence>
<comment type="caution">
    <text evidence="9">The sequence shown here is derived from an EMBL/GenBank/DDBJ whole genome shotgun (WGS) entry which is preliminary data.</text>
</comment>
<dbReference type="PROSITE" id="PS50928">
    <property type="entry name" value="ABC_TM1"/>
    <property type="match status" value="1"/>
</dbReference>
<comment type="subcellular location">
    <subcellularLocation>
        <location evidence="1 7">Cell membrane</location>
        <topology evidence="1 7">Multi-pass membrane protein</topology>
    </subcellularLocation>
</comment>
<dbReference type="Pfam" id="PF00528">
    <property type="entry name" value="BPD_transp_1"/>
    <property type="match status" value="1"/>
</dbReference>
<keyword evidence="6 7" id="KW-0472">Membrane</keyword>
<dbReference type="Gene3D" id="1.10.3720.10">
    <property type="entry name" value="MetI-like"/>
    <property type="match status" value="1"/>
</dbReference>
<keyword evidence="10" id="KW-1185">Reference proteome</keyword>
<comment type="similarity">
    <text evidence="7">Belongs to the binding-protein-dependent transport system permease family.</text>
</comment>
<gene>
    <name evidence="9" type="ORF">HNP82_003200</name>
</gene>
<evidence type="ECO:0000256" key="5">
    <source>
        <dbReference type="ARBA" id="ARBA00022989"/>
    </source>
</evidence>
<proteinExistence type="inferred from homology"/>
<keyword evidence="5 7" id="KW-1133">Transmembrane helix</keyword>
<evidence type="ECO:0000259" key="8">
    <source>
        <dbReference type="PROSITE" id="PS50928"/>
    </source>
</evidence>
<dbReference type="PANTHER" id="PTHR43744:SF9">
    <property type="entry name" value="POLYGALACTURONAN_RHAMNOGALACTURONAN TRANSPORT SYSTEM PERMEASE PROTEIN YTCP"/>
    <property type="match status" value="1"/>
</dbReference>